<protein>
    <submittedName>
        <fullName evidence="1">Uncharacterized protein</fullName>
    </submittedName>
</protein>
<dbReference type="EMBL" id="CP090978">
    <property type="protein sequence ID" value="UJF33894.1"/>
    <property type="molecule type" value="Genomic_DNA"/>
</dbReference>
<dbReference type="Proteomes" id="UP001649230">
    <property type="component" value="Chromosome"/>
</dbReference>
<reference evidence="1 2" key="1">
    <citation type="journal article" date="2024" name="Int. J. Syst. Evol. Microbiol.">
        <title>Paenibacillus hexagrammi sp. nov., a novel bacterium isolated from the gut content of Hexagrammos agrammus.</title>
        <authorList>
            <person name="Jung H.K."/>
            <person name="Kim D.G."/>
            <person name="Zin H."/>
            <person name="Park J."/>
            <person name="Jung H."/>
            <person name="Kim Y.O."/>
            <person name="Kong H.J."/>
            <person name="Kim J.W."/>
            <person name="Kim Y.S."/>
        </authorList>
    </citation>
    <scope>NUCLEOTIDE SEQUENCE [LARGE SCALE GENOMIC DNA]</scope>
    <source>
        <strain evidence="1 2">YPD9-1</strain>
    </source>
</reference>
<evidence type="ECO:0000313" key="2">
    <source>
        <dbReference type="Proteomes" id="UP001649230"/>
    </source>
</evidence>
<evidence type="ECO:0000313" key="1">
    <source>
        <dbReference type="EMBL" id="UJF33894.1"/>
    </source>
</evidence>
<accession>A0ABY3SL05</accession>
<name>A0ABY3SL05_9BACL</name>
<sequence length="405" mass="46321">MKRYWKLMILVPFIVLSIGTYYVSASGNNSSPLQFTKIQGDEKEMDPVVLTGQYQNEPFVIRNLDSEFLKKQSFWGWLDARYFYNTELDELAKENRAFMRGKKSYSSFYVDDQVIGYADVKFTQQSSRERNDFRLAVSMYDRIQKTSRSFELNLPDSTLYYTGVEDVQVEGQTMKVMARNTKWSSGNGSSNFNDTDIHLYTVDLHKMSLIKDEILMSMADDDHQRVDISSVNERDPIGKNSFAVFRKLVSVKSSKEPSGDYTLDHGEFISYDYASGKLTTLQNDSVKQILANIENGNVIYSQGDGELNMMSETKPEQPHVVIYDLKEDRVKKELIVPAQTFQPKQSYSNIARITDNRLYMIVDRSGAVGLKILDMDSGTIVYEGVLKKADGSRPNNIMIDNILVQ</sequence>
<proteinExistence type="predicted"/>
<organism evidence="1 2">
    <name type="scientific">Paenibacillus hexagrammi</name>
    <dbReference type="NCBI Taxonomy" id="2908839"/>
    <lineage>
        <taxon>Bacteria</taxon>
        <taxon>Bacillati</taxon>
        <taxon>Bacillota</taxon>
        <taxon>Bacilli</taxon>
        <taxon>Bacillales</taxon>
        <taxon>Paenibacillaceae</taxon>
        <taxon>Paenibacillus</taxon>
    </lineage>
</organism>
<gene>
    <name evidence="1" type="ORF">L0M14_01135</name>
</gene>
<keyword evidence="2" id="KW-1185">Reference proteome</keyword>
<dbReference type="RefSeq" id="WP_235120285.1">
    <property type="nucleotide sequence ID" value="NZ_CP090978.1"/>
</dbReference>